<organism evidence="2 3">
    <name type="scientific">Malassezia japonica</name>
    <dbReference type="NCBI Taxonomy" id="223818"/>
    <lineage>
        <taxon>Eukaryota</taxon>
        <taxon>Fungi</taxon>
        <taxon>Dikarya</taxon>
        <taxon>Basidiomycota</taxon>
        <taxon>Ustilaginomycotina</taxon>
        <taxon>Malasseziomycetes</taxon>
        <taxon>Malasseziales</taxon>
        <taxon>Malasseziaceae</taxon>
        <taxon>Malassezia</taxon>
    </lineage>
</organism>
<reference evidence="2" key="1">
    <citation type="submission" date="2023-03" db="EMBL/GenBank/DDBJ databases">
        <title>Mating type loci evolution in Malassezia.</title>
        <authorList>
            <person name="Coelho M.A."/>
        </authorList>
    </citation>
    <scope>NUCLEOTIDE SEQUENCE</scope>
    <source>
        <strain evidence="2">CBS 9431</strain>
    </source>
</reference>
<feature type="transmembrane region" description="Helical" evidence="1">
    <location>
        <begin position="28"/>
        <end position="49"/>
    </location>
</feature>
<proteinExistence type="predicted"/>
<dbReference type="AlphaFoldDB" id="A0AAF0F0R7"/>
<evidence type="ECO:0000313" key="3">
    <source>
        <dbReference type="Proteomes" id="UP001217754"/>
    </source>
</evidence>
<dbReference type="GeneID" id="85225240"/>
<keyword evidence="1" id="KW-1133">Transmembrane helix</keyword>
<dbReference type="EMBL" id="CP119959">
    <property type="protein sequence ID" value="WFD38630.1"/>
    <property type="molecule type" value="Genomic_DNA"/>
</dbReference>
<dbReference type="Proteomes" id="UP001217754">
    <property type="component" value="Chromosome 2"/>
</dbReference>
<protein>
    <submittedName>
        <fullName evidence="2">Tlg2-vesicle protein</fullName>
    </submittedName>
</protein>
<accession>A0AAF0F0R7</accession>
<keyword evidence="1" id="KW-0812">Transmembrane</keyword>
<keyword evidence="3" id="KW-1185">Reference proteome</keyword>
<sequence>MAGMAFASVDAKASQDGVSLAQSAVRLFYGWLIASGGLILSSLLSFVLLRRILARLHGQWDMLSTIKSDRRFRALQEASLDTLPLGVYILSSLLSAPRLIFHVFMGAKMYELMDRDVRSHQS</sequence>
<dbReference type="RefSeq" id="XP_060121527.1">
    <property type="nucleotide sequence ID" value="XM_060265544.1"/>
</dbReference>
<evidence type="ECO:0000256" key="1">
    <source>
        <dbReference type="SAM" id="Phobius"/>
    </source>
</evidence>
<keyword evidence="1" id="KW-0472">Membrane</keyword>
<evidence type="ECO:0000313" key="2">
    <source>
        <dbReference type="EMBL" id="WFD38630.1"/>
    </source>
</evidence>
<gene>
    <name evidence="2" type="primary">TVP38</name>
    <name evidence="2" type="ORF">MJAP1_001591</name>
</gene>
<name>A0AAF0F0R7_9BASI</name>